<dbReference type="Gene3D" id="2.60.200.20">
    <property type="match status" value="1"/>
</dbReference>
<dbReference type="HOGENOM" id="CLU_070065_0_0_3"/>
<evidence type="ECO:0000313" key="3">
    <source>
        <dbReference type="Proteomes" id="UP000010483"/>
    </source>
</evidence>
<sequence>MITCSNCQHENPDGATVCELCFAPISSGDMTATKCPNCNADVPPNATFCGECGFSLSGVHEAEIVDSLSAEDLEAEIASYSSSPTPTAGAATTVDNPPAKQETLLQVPSATLLHVQTNTTIELTVDLPVIHIGKANETIPPDIDVSGFPNSQIVSRIHADIRQDNGSYFLEDTGSSNGTYVNHIPLPKGNRHRLSNGDRIALGKEDKVTFIFQIS</sequence>
<dbReference type="eggNOG" id="COG1716">
    <property type="taxonomic scope" value="Bacteria"/>
</dbReference>
<feature type="domain" description="FHA" evidence="1">
    <location>
        <begin position="130"/>
        <end position="186"/>
    </location>
</feature>
<dbReference type="EMBL" id="CP003940">
    <property type="protein sequence ID" value="AFZ47824.1"/>
    <property type="molecule type" value="Genomic_DNA"/>
</dbReference>
<dbReference type="SMART" id="SM00240">
    <property type="entry name" value="FHA"/>
    <property type="match status" value="1"/>
</dbReference>
<dbReference type="InterPro" id="IPR025874">
    <property type="entry name" value="DZR"/>
</dbReference>
<dbReference type="Pfam" id="PF00498">
    <property type="entry name" value="FHA"/>
    <property type="match status" value="1"/>
</dbReference>
<dbReference type="InterPro" id="IPR000253">
    <property type="entry name" value="FHA_dom"/>
</dbReference>
<keyword evidence="3" id="KW-1185">Reference proteome</keyword>
<dbReference type="Pfam" id="PF12773">
    <property type="entry name" value="DZR"/>
    <property type="match status" value="1"/>
</dbReference>
<dbReference type="Proteomes" id="UP000010483">
    <property type="component" value="Chromosome"/>
</dbReference>
<proteinExistence type="predicted"/>
<dbReference type="InterPro" id="IPR008984">
    <property type="entry name" value="SMAD_FHA_dom_sf"/>
</dbReference>
<dbReference type="AlphaFoldDB" id="K9YLT1"/>
<reference evidence="3" key="1">
    <citation type="journal article" date="2013" name="Proc. Natl. Acad. Sci. U.S.A.">
        <title>Improving the coverage of the cyanobacterial phylum using diversity-driven genome sequencing.</title>
        <authorList>
            <person name="Shih P.M."/>
            <person name="Wu D."/>
            <person name="Latifi A."/>
            <person name="Axen S.D."/>
            <person name="Fewer D.P."/>
            <person name="Talla E."/>
            <person name="Calteau A."/>
            <person name="Cai F."/>
            <person name="Tandeau de Marsac N."/>
            <person name="Rippka R."/>
            <person name="Herdman M."/>
            <person name="Sivonen K."/>
            <person name="Coursin T."/>
            <person name="Laurent T."/>
            <person name="Goodwin L."/>
            <person name="Nolan M."/>
            <person name="Davenport K.W."/>
            <person name="Han C.S."/>
            <person name="Rubin E.M."/>
            <person name="Eisen J.A."/>
            <person name="Woyke T."/>
            <person name="Gugger M."/>
            <person name="Kerfeld C.A."/>
        </authorList>
    </citation>
    <scope>NUCLEOTIDE SEQUENCE [LARGE SCALE GENOMIC DNA]</scope>
    <source>
        <strain evidence="3">ATCC 29140 / PCC 7202</strain>
    </source>
</reference>
<accession>K9YLT1</accession>
<name>K9YLT1_CYASC</name>
<dbReference type="BioCyc" id="CSTA292563:G1353-1878-MONOMER"/>
<dbReference type="CDD" id="cd00060">
    <property type="entry name" value="FHA"/>
    <property type="match status" value="1"/>
</dbReference>
<evidence type="ECO:0000313" key="2">
    <source>
        <dbReference type="EMBL" id="AFZ47824.1"/>
    </source>
</evidence>
<evidence type="ECO:0000259" key="1">
    <source>
        <dbReference type="PROSITE" id="PS50006"/>
    </source>
</evidence>
<gene>
    <name evidence="2" type="ordered locus">Cyast_1869</name>
</gene>
<dbReference type="SUPFAM" id="SSF49879">
    <property type="entry name" value="SMAD/FHA domain"/>
    <property type="match status" value="1"/>
</dbReference>
<dbReference type="KEGG" id="csn:Cyast_1869"/>
<organism evidence="2 3">
    <name type="scientific">Cyanobacterium stanieri (strain ATCC 29140 / PCC 7202)</name>
    <dbReference type="NCBI Taxonomy" id="292563"/>
    <lineage>
        <taxon>Bacteria</taxon>
        <taxon>Bacillati</taxon>
        <taxon>Cyanobacteriota</taxon>
        <taxon>Cyanophyceae</taxon>
        <taxon>Oscillatoriophycideae</taxon>
        <taxon>Chroococcales</taxon>
        <taxon>Geminocystaceae</taxon>
        <taxon>Cyanobacterium</taxon>
    </lineage>
</organism>
<protein>
    <submittedName>
        <fullName evidence="2">FHA domain containing protein</fullName>
    </submittedName>
</protein>
<dbReference type="PROSITE" id="PS50006">
    <property type="entry name" value="FHA_DOMAIN"/>
    <property type="match status" value="1"/>
</dbReference>
<dbReference type="STRING" id="292563.Cyast_1869"/>